<feature type="domain" description="Reverse transcriptase zinc-binding" evidence="1">
    <location>
        <begin position="185"/>
        <end position="267"/>
    </location>
</feature>
<comment type="caution">
    <text evidence="2">The sequence shown here is derived from an EMBL/GenBank/DDBJ whole genome shotgun (WGS) entry which is preliminary data.</text>
</comment>
<evidence type="ECO:0000313" key="2">
    <source>
        <dbReference type="EMBL" id="GFY91065.1"/>
    </source>
</evidence>
<dbReference type="PANTHER" id="PTHR33116">
    <property type="entry name" value="REVERSE TRANSCRIPTASE ZINC-BINDING DOMAIN-CONTAINING PROTEIN-RELATED-RELATED"/>
    <property type="match status" value="1"/>
</dbReference>
<evidence type="ECO:0000313" key="3">
    <source>
        <dbReference type="Proteomes" id="UP000585474"/>
    </source>
</evidence>
<dbReference type="Proteomes" id="UP000585474">
    <property type="component" value="Unassembled WGS sequence"/>
</dbReference>
<organism evidence="2 3">
    <name type="scientific">Actinidia rufa</name>
    <dbReference type="NCBI Taxonomy" id="165716"/>
    <lineage>
        <taxon>Eukaryota</taxon>
        <taxon>Viridiplantae</taxon>
        <taxon>Streptophyta</taxon>
        <taxon>Embryophyta</taxon>
        <taxon>Tracheophyta</taxon>
        <taxon>Spermatophyta</taxon>
        <taxon>Magnoliopsida</taxon>
        <taxon>eudicotyledons</taxon>
        <taxon>Gunneridae</taxon>
        <taxon>Pentapetalae</taxon>
        <taxon>asterids</taxon>
        <taxon>Ericales</taxon>
        <taxon>Actinidiaceae</taxon>
        <taxon>Actinidia</taxon>
    </lineage>
</organism>
<dbReference type="PANTHER" id="PTHR33116:SF66">
    <property type="entry name" value="REVERSE TRANSCRIPTASE ZINC-BINDING DOMAIN-CONTAINING PROTEIN"/>
    <property type="match status" value="1"/>
</dbReference>
<protein>
    <recommendedName>
        <fullName evidence="1">Reverse transcriptase zinc-binding domain-containing protein</fullName>
    </recommendedName>
</protein>
<dbReference type="Pfam" id="PF13966">
    <property type="entry name" value="zf-RVT"/>
    <property type="match status" value="1"/>
</dbReference>
<name>A0A7J0EX74_9ERIC</name>
<sequence length="324" mass="37560">MQPGIYPDIMINKISGYISAWAGANLSYAGRTELIKSVLQGVECFWLSILPTPAGVQAKIIKLCRNFLWSGKCNKNKRPLVAWRDITPPKIEGGLGIRNSKAWNKALLSKTMWDIQAKIDTLWVQWVHQIYMKYANFWEYQIKHDDSPLIKQVIALREEIIATERSQQAEAHKINQWMANGELNSKLAYEYFRPKAIKLQWPKVIWTNYATPKHAFIFWLAMKEKLLTKDRLHDPGANQLCSLCRTENETAEHFHLFFQCNFVRQVWNSIKRLARVPQISYDIKSSCQMVDQGSQRHGYPIQSKKAGHSLHHLFCMGSKKSQNI</sequence>
<reference evidence="2 3" key="1">
    <citation type="submission" date="2019-07" db="EMBL/GenBank/DDBJ databases">
        <title>De Novo Assembly of kiwifruit Actinidia rufa.</title>
        <authorList>
            <person name="Sugita-Konishi S."/>
            <person name="Sato K."/>
            <person name="Mori E."/>
            <person name="Abe Y."/>
            <person name="Kisaki G."/>
            <person name="Hamano K."/>
            <person name="Suezawa K."/>
            <person name="Otani M."/>
            <person name="Fukuda T."/>
            <person name="Manabe T."/>
            <person name="Gomi K."/>
            <person name="Tabuchi M."/>
            <person name="Akimitsu K."/>
            <person name="Kataoka I."/>
        </authorList>
    </citation>
    <scope>NUCLEOTIDE SEQUENCE [LARGE SCALE GENOMIC DNA]</scope>
    <source>
        <strain evidence="3">cv. Fuchu</strain>
    </source>
</reference>
<dbReference type="InterPro" id="IPR026960">
    <property type="entry name" value="RVT-Znf"/>
</dbReference>
<dbReference type="AlphaFoldDB" id="A0A7J0EX74"/>
<evidence type="ECO:0000259" key="1">
    <source>
        <dbReference type="Pfam" id="PF13966"/>
    </source>
</evidence>
<dbReference type="OrthoDB" id="1305421at2759"/>
<gene>
    <name evidence="2" type="ORF">Acr_07g0012610</name>
</gene>
<proteinExistence type="predicted"/>
<keyword evidence="3" id="KW-1185">Reference proteome</keyword>
<dbReference type="EMBL" id="BJWL01000007">
    <property type="protein sequence ID" value="GFY91065.1"/>
    <property type="molecule type" value="Genomic_DNA"/>
</dbReference>
<accession>A0A7J0EX74</accession>